<dbReference type="Pfam" id="PF13302">
    <property type="entry name" value="Acetyltransf_3"/>
    <property type="match status" value="1"/>
</dbReference>
<reference evidence="2 3" key="1">
    <citation type="submission" date="2019-03" db="EMBL/GenBank/DDBJ databases">
        <title>Genomic Encyclopedia of Type Strains, Phase IV (KMG-IV): sequencing the most valuable type-strain genomes for metagenomic binning, comparative biology and taxonomic classification.</title>
        <authorList>
            <person name="Goeker M."/>
        </authorList>
    </citation>
    <scope>NUCLEOTIDE SEQUENCE [LARGE SCALE GENOMIC DNA]</scope>
    <source>
        <strain evidence="2 3">DSM 25059</strain>
    </source>
</reference>
<dbReference type="Gene3D" id="3.40.630.30">
    <property type="match status" value="1"/>
</dbReference>
<dbReference type="GO" id="GO:0016747">
    <property type="term" value="F:acyltransferase activity, transferring groups other than amino-acyl groups"/>
    <property type="evidence" value="ECO:0007669"/>
    <property type="project" value="InterPro"/>
</dbReference>
<dbReference type="EMBL" id="SNWD01000005">
    <property type="protein sequence ID" value="TDN82924.1"/>
    <property type="molecule type" value="Genomic_DNA"/>
</dbReference>
<comment type="caution">
    <text evidence="2">The sequence shown here is derived from an EMBL/GenBank/DDBJ whole genome shotgun (WGS) entry which is preliminary data.</text>
</comment>
<evidence type="ECO:0000313" key="2">
    <source>
        <dbReference type="EMBL" id="TDN82924.1"/>
    </source>
</evidence>
<evidence type="ECO:0000259" key="1">
    <source>
        <dbReference type="PROSITE" id="PS51186"/>
    </source>
</evidence>
<keyword evidence="3" id="KW-1185">Reference proteome</keyword>
<evidence type="ECO:0000313" key="3">
    <source>
        <dbReference type="Proteomes" id="UP000295493"/>
    </source>
</evidence>
<dbReference type="Proteomes" id="UP000295493">
    <property type="component" value="Unassembled WGS sequence"/>
</dbReference>
<dbReference type="PANTHER" id="PTHR43792">
    <property type="entry name" value="GNAT FAMILY, PUTATIVE (AFU_ORTHOLOGUE AFUA_3G00765)-RELATED-RELATED"/>
    <property type="match status" value="1"/>
</dbReference>
<dbReference type="AlphaFoldDB" id="A0A4R6FQ67"/>
<gene>
    <name evidence="2" type="ORF">EV664_105121</name>
</gene>
<dbReference type="PROSITE" id="PS51186">
    <property type="entry name" value="GNAT"/>
    <property type="match status" value="1"/>
</dbReference>
<accession>A0A4R6FQ67</accession>
<dbReference type="PANTHER" id="PTHR43792:SF1">
    <property type="entry name" value="N-ACETYLTRANSFERASE DOMAIN-CONTAINING PROTEIN"/>
    <property type="match status" value="1"/>
</dbReference>
<name>A0A4R6FQ67_9SPHN</name>
<dbReference type="SUPFAM" id="SSF55729">
    <property type="entry name" value="Acyl-CoA N-acyltransferases (Nat)"/>
    <property type="match status" value="1"/>
</dbReference>
<feature type="domain" description="N-acetyltransferase" evidence="1">
    <location>
        <begin position="10"/>
        <end position="168"/>
    </location>
</feature>
<keyword evidence="2" id="KW-0808">Transferase</keyword>
<organism evidence="2 3">
    <name type="scientific">Stakelama pacifica</name>
    <dbReference type="NCBI Taxonomy" id="517720"/>
    <lineage>
        <taxon>Bacteria</taxon>
        <taxon>Pseudomonadati</taxon>
        <taxon>Pseudomonadota</taxon>
        <taxon>Alphaproteobacteria</taxon>
        <taxon>Sphingomonadales</taxon>
        <taxon>Sphingomonadaceae</taxon>
        <taxon>Stakelama</taxon>
    </lineage>
</organism>
<dbReference type="InterPro" id="IPR051531">
    <property type="entry name" value="N-acetyltransferase"/>
</dbReference>
<proteinExistence type="predicted"/>
<sequence>MIPVLTTKRLILRLPEAADLDGWAAFSADPETMAYLGGVQSRAESWRALCTMRGAWDIRGFAMFSVIERDTGRWVGRIGPWQPEGWPGREVGWGVAREFAGRGYAHEAASAAMDYAFDVLGWDHVIHTIDPDNTRSATLARRLGSRMGERVTLPPPLSDHVVDAWGQSADEWRARREA</sequence>
<dbReference type="InterPro" id="IPR016181">
    <property type="entry name" value="Acyl_CoA_acyltransferase"/>
</dbReference>
<protein>
    <submittedName>
        <fullName evidence="2">RimJ/RimL family protein N-acetyltransferase</fullName>
    </submittedName>
</protein>
<dbReference type="InterPro" id="IPR000182">
    <property type="entry name" value="GNAT_dom"/>
</dbReference>